<dbReference type="EMBL" id="JAPDHZ010000003">
    <property type="protein sequence ID" value="MDG0791599.1"/>
    <property type="molecule type" value="Genomic_DNA"/>
</dbReference>
<dbReference type="EC" id="2.7.7.77" evidence="8"/>
<dbReference type="AlphaFoldDB" id="A0A9X4QM72"/>
<keyword evidence="2 8" id="KW-0808">Transferase</keyword>
<dbReference type="GO" id="GO:0006777">
    <property type="term" value="P:Mo-molybdopterin cofactor biosynthetic process"/>
    <property type="evidence" value="ECO:0007669"/>
    <property type="project" value="UniProtKB-KW"/>
</dbReference>
<comment type="domain">
    <text evidence="8">The N-terminal domain determines nucleotide recognition and specific binding, while the C-terminal domain determines the specific binding to the target protein.</text>
</comment>
<dbReference type="InterPro" id="IPR029044">
    <property type="entry name" value="Nucleotide-diphossugar_trans"/>
</dbReference>
<keyword evidence="7 8" id="KW-0501">Molybdenum cofactor biosynthesis</keyword>
<keyword evidence="5 8" id="KW-0460">Magnesium</keyword>
<feature type="domain" description="MobA-like NTP transferase" evidence="9">
    <location>
        <begin position="20"/>
        <end position="174"/>
    </location>
</feature>
<name>A0A9X4QM72_9BACL</name>
<keyword evidence="6 8" id="KW-0342">GTP-binding</keyword>
<evidence type="ECO:0000256" key="1">
    <source>
        <dbReference type="ARBA" id="ARBA00022490"/>
    </source>
</evidence>
<evidence type="ECO:0000256" key="2">
    <source>
        <dbReference type="ARBA" id="ARBA00022679"/>
    </source>
</evidence>
<keyword evidence="3 8" id="KW-0479">Metal-binding</keyword>
<dbReference type="PANTHER" id="PTHR19136">
    <property type="entry name" value="MOLYBDENUM COFACTOR GUANYLYLTRANSFERASE"/>
    <property type="match status" value="1"/>
</dbReference>
<feature type="binding site" evidence="8">
    <location>
        <position position="111"/>
    </location>
    <ligand>
        <name>GTP</name>
        <dbReference type="ChEBI" id="CHEBI:37565"/>
    </ligand>
</feature>
<feature type="binding site" evidence="8">
    <location>
        <position position="111"/>
    </location>
    <ligand>
        <name>Mg(2+)</name>
        <dbReference type="ChEBI" id="CHEBI:18420"/>
    </ligand>
</feature>
<evidence type="ECO:0000256" key="5">
    <source>
        <dbReference type="ARBA" id="ARBA00022842"/>
    </source>
</evidence>
<evidence type="ECO:0000259" key="9">
    <source>
        <dbReference type="Pfam" id="PF12804"/>
    </source>
</evidence>
<dbReference type="InterPro" id="IPR025877">
    <property type="entry name" value="MobA-like_NTP_Trfase"/>
</dbReference>
<evidence type="ECO:0000256" key="8">
    <source>
        <dbReference type="HAMAP-Rule" id="MF_00316"/>
    </source>
</evidence>
<protein>
    <recommendedName>
        <fullName evidence="8">Probable molybdenum cofactor guanylyltransferase</fullName>
        <shortName evidence="8">MoCo guanylyltransferase</shortName>
        <ecNumber evidence="8">2.7.7.77</ecNumber>
    </recommendedName>
    <alternativeName>
        <fullName evidence="8">GTP:molybdopterin guanylyltransferase</fullName>
    </alternativeName>
    <alternativeName>
        <fullName evidence="8">Mo-MPT guanylyltransferase</fullName>
    </alternativeName>
    <alternativeName>
        <fullName evidence="8">Molybdopterin guanylyltransferase</fullName>
    </alternativeName>
    <alternativeName>
        <fullName evidence="8">Molybdopterin-guanine dinucleotide synthase</fullName>
        <shortName evidence="8">MGD synthase</shortName>
    </alternativeName>
</protein>
<comment type="catalytic activity">
    <reaction evidence="8">
        <text>Mo-molybdopterin + GTP + H(+) = Mo-molybdopterin guanine dinucleotide + diphosphate</text>
        <dbReference type="Rhea" id="RHEA:34243"/>
        <dbReference type="ChEBI" id="CHEBI:15378"/>
        <dbReference type="ChEBI" id="CHEBI:33019"/>
        <dbReference type="ChEBI" id="CHEBI:37565"/>
        <dbReference type="ChEBI" id="CHEBI:71302"/>
        <dbReference type="ChEBI" id="CHEBI:71310"/>
        <dbReference type="EC" id="2.7.7.77"/>
    </reaction>
</comment>
<feature type="binding site" evidence="8">
    <location>
        <position position="82"/>
    </location>
    <ligand>
        <name>GTP</name>
        <dbReference type="ChEBI" id="CHEBI:37565"/>
    </ligand>
</feature>
<dbReference type="RefSeq" id="WP_277565465.1">
    <property type="nucleotide sequence ID" value="NZ_JAPDHZ010000003.1"/>
</dbReference>
<dbReference type="CDD" id="cd02503">
    <property type="entry name" value="MobA"/>
    <property type="match status" value="1"/>
</dbReference>
<dbReference type="SUPFAM" id="SSF53448">
    <property type="entry name" value="Nucleotide-diphospho-sugar transferases"/>
    <property type="match status" value="1"/>
</dbReference>
<dbReference type="PANTHER" id="PTHR19136:SF81">
    <property type="entry name" value="MOLYBDENUM COFACTOR GUANYLYLTRANSFERASE"/>
    <property type="match status" value="1"/>
</dbReference>
<evidence type="ECO:0000256" key="4">
    <source>
        <dbReference type="ARBA" id="ARBA00022741"/>
    </source>
</evidence>
<keyword evidence="10" id="KW-0548">Nucleotidyltransferase</keyword>
<feature type="binding site" evidence="8">
    <location>
        <begin position="23"/>
        <end position="25"/>
    </location>
    <ligand>
        <name>GTP</name>
        <dbReference type="ChEBI" id="CHEBI:37565"/>
    </ligand>
</feature>
<evidence type="ECO:0000313" key="11">
    <source>
        <dbReference type="Proteomes" id="UP001153387"/>
    </source>
</evidence>
<comment type="subcellular location">
    <subcellularLocation>
        <location evidence="8">Cytoplasm</location>
    </subcellularLocation>
</comment>
<comment type="cofactor">
    <cofactor evidence="8">
        <name>Mg(2+)</name>
        <dbReference type="ChEBI" id="CHEBI:18420"/>
    </cofactor>
</comment>
<accession>A0A9X4QM72</accession>
<dbReference type="GO" id="GO:0005525">
    <property type="term" value="F:GTP binding"/>
    <property type="evidence" value="ECO:0007669"/>
    <property type="project" value="UniProtKB-UniRule"/>
</dbReference>
<feature type="binding site" evidence="8">
    <location>
        <position position="35"/>
    </location>
    <ligand>
        <name>GTP</name>
        <dbReference type="ChEBI" id="CHEBI:37565"/>
    </ligand>
</feature>
<dbReference type="InterPro" id="IPR013482">
    <property type="entry name" value="Molybde_CF_guanTrfase"/>
</dbReference>
<dbReference type="Gene3D" id="3.90.550.10">
    <property type="entry name" value="Spore Coat Polysaccharide Biosynthesis Protein SpsA, Chain A"/>
    <property type="match status" value="1"/>
</dbReference>
<dbReference type="Proteomes" id="UP001153387">
    <property type="component" value="Unassembled WGS sequence"/>
</dbReference>
<dbReference type="HAMAP" id="MF_00316">
    <property type="entry name" value="MobA"/>
    <property type="match status" value="1"/>
</dbReference>
<comment type="caution">
    <text evidence="10">The sequence shown here is derived from an EMBL/GenBank/DDBJ whole genome shotgun (WGS) entry which is preliminary data.</text>
</comment>
<comment type="caution">
    <text evidence="8">Lacks conserved residue(s) required for the propagation of feature annotation.</text>
</comment>
<evidence type="ECO:0000256" key="7">
    <source>
        <dbReference type="ARBA" id="ARBA00023150"/>
    </source>
</evidence>
<dbReference type="GO" id="GO:0005737">
    <property type="term" value="C:cytoplasm"/>
    <property type="evidence" value="ECO:0007669"/>
    <property type="project" value="UniProtKB-SubCell"/>
</dbReference>
<sequence>MAMISSWNGNANAAMSGCHAVVLCGGAGRRMGARKEGLEFNGEPLLLRLCRSLSDIAERVTVVAERKREYEFLPGDVRVTADEVAEFGPIAGICAGMAASELPLQLVVACDYPLAGPNVWRALSETLARHPEADAVLPEAGGKLHPLCALYRGHTRSVWQDALNSGNRRVLEATATMRFVKWVPEGKDAEQLMNMNTPEDYRLAKERLRS</sequence>
<keyword evidence="11" id="KW-1185">Reference proteome</keyword>
<proteinExistence type="inferred from homology"/>
<gene>
    <name evidence="8" type="primary">mobA</name>
    <name evidence="10" type="ORF">OMP38_12500</name>
</gene>
<comment type="function">
    <text evidence="8">Transfers a GMP moiety from GTP to Mo-molybdopterin (Mo-MPT) cofactor (Moco or molybdenum cofactor) to form Mo-molybdopterin guanine dinucleotide (Mo-MGD) cofactor.</text>
</comment>
<evidence type="ECO:0000256" key="6">
    <source>
        <dbReference type="ARBA" id="ARBA00023134"/>
    </source>
</evidence>
<keyword evidence="1 8" id="KW-0963">Cytoplasm</keyword>
<comment type="similarity">
    <text evidence="8">Belongs to the MobA family.</text>
</comment>
<reference evidence="10 11" key="1">
    <citation type="submission" date="2022-10" db="EMBL/GenBank/DDBJ databases">
        <title>Comparative genomic analysis of Cohnella hashimotonis sp. nov., isolated from the International Space Station.</title>
        <authorList>
            <person name="Simpson A."/>
            <person name="Venkateswaran K."/>
        </authorList>
    </citation>
    <scope>NUCLEOTIDE SEQUENCE [LARGE SCALE GENOMIC DNA]</scope>
    <source>
        <strain evidence="10 11">DSM 18997</strain>
    </source>
</reference>
<organism evidence="10 11">
    <name type="scientific">Cohnella ginsengisoli</name>
    <dbReference type="NCBI Taxonomy" id="425004"/>
    <lineage>
        <taxon>Bacteria</taxon>
        <taxon>Bacillati</taxon>
        <taxon>Bacillota</taxon>
        <taxon>Bacilli</taxon>
        <taxon>Bacillales</taxon>
        <taxon>Paenibacillaceae</taxon>
        <taxon>Cohnella</taxon>
    </lineage>
</organism>
<evidence type="ECO:0000313" key="10">
    <source>
        <dbReference type="EMBL" id="MDG0791599.1"/>
    </source>
</evidence>
<keyword evidence="4 8" id="KW-0547">Nucleotide-binding</keyword>
<evidence type="ECO:0000256" key="3">
    <source>
        <dbReference type="ARBA" id="ARBA00022723"/>
    </source>
</evidence>
<dbReference type="GO" id="GO:0061603">
    <property type="term" value="F:molybdenum cofactor guanylyltransferase activity"/>
    <property type="evidence" value="ECO:0007669"/>
    <property type="project" value="UniProtKB-EC"/>
</dbReference>
<dbReference type="Pfam" id="PF12804">
    <property type="entry name" value="NTP_transf_3"/>
    <property type="match status" value="1"/>
</dbReference>
<dbReference type="GO" id="GO:0046872">
    <property type="term" value="F:metal ion binding"/>
    <property type="evidence" value="ECO:0007669"/>
    <property type="project" value="UniProtKB-KW"/>
</dbReference>